<dbReference type="RefSeq" id="WP_155042317.1">
    <property type="nucleotide sequence ID" value="NZ_JBHGCD010000062.1"/>
</dbReference>
<evidence type="ECO:0000313" key="2">
    <source>
        <dbReference type="EMBL" id="MTH62370.1"/>
    </source>
</evidence>
<comment type="caution">
    <text evidence="2">The sequence shown here is derived from an EMBL/GenBank/DDBJ whole genome shotgun (WGS) entry which is preliminary data.</text>
</comment>
<reference evidence="2 3" key="1">
    <citation type="submission" date="2019-11" db="EMBL/GenBank/DDBJ databases">
        <authorList>
            <person name="Dong K."/>
        </authorList>
    </citation>
    <scope>NUCLEOTIDE SEQUENCE [LARGE SCALE GENOMIC DNA]</scope>
    <source>
        <strain evidence="2 3">NBRC 112902</strain>
    </source>
</reference>
<dbReference type="InterPro" id="IPR036397">
    <property type="entry name" value="RNaseH_sf"/>
</dbReference>
<dbReference type="AlphaFoldDB" id="A0A844HR78"/>
<dbReference type="PANTHER" id="PTHR47515:SF1">
    <property type="entry name" value="BLR2054 PROTEIN"/>
    <property type="match status" value="1"/>
</dbReference>
<organism evidence="2 3">
    <name type="scientific">Paracoccus litorisediminis</name>
    <dbReference type="NCBI Taxonomy" id="2006130"/>
    <lineage>
        <taxon>Bacteria</taxon>
        <taxon>Pseudomonadati</taxon>
        <taxon>Pseudomonadota</taxon>
        <taxon>Alphaproteobacteria</taxon>
        <taxon>Rhodobacterales</taxon>
        <taxon>Paracoccaceae</taxon>
        <taxon>Paracoccus</taxon>
    </lineage>
</organism>
<feature type="domain" description="Integrase catalytic" evidence="1">
    <location>
        <begin position="43"/>
        <end position="108"/>
    </location>
</feature>
<dbReference type="GO" id="GO:0003676">
    <property type="term" value="F:nucleic acid binding"/>
    <property type="evidence" value="ECO:0007669"/>
    <property type="project" value="InterPro"/>
</dbReference>
<dbReference type="SUPFAM" id="SSF53098">
    <property type="entry name" value="Ribonuclease H-like"/>
    <property type="match status" value="1"/>
</dbReference>
<dbReference type="Pfam" id="PF13683">
    <property type="entry name" value="rve_3"/>
    <property type="match status" value="1"/>
</dbReference>
<dbReference type="OrthoDB" id="9813285at2"/>
<dbReference type="GO" id="GO:0015074">
    <property type="term" value="P:DNA integration"/>
    <property type="evidence" value="ECO:0007669"/>
    <property type="project" value="InterPro"/>
</dbReference>
<accession>A0A844HR78</accession>
<protein>
    <submittedName>
        <fullName evidence="2">Transposase</fullName>
    </submittedName>
</protein>
<dbReference type="InterPro" id="IPR001584">
    <property type="entry name" value="Integrase_cat-core"/>
</dbReference>
<evidence type="ECO:0000259" key="1">
    <source>
        <dbReference type="Pfam" id="PF13683"/>
    </source>
</evidence>
<dbReference type="Gene3D" id="3.30.420.10">
    <property type="entry name" value="Ribonuclease H-like superfamily/Ribonuclease H"/>
    <property type="match status" value="1"/>
</dbReference>
<dbReference type="Proteomes" id="UP000449846">
    <property type="component" value="Unassembled WGS sequence"/>
</dbReference>
<keyword evidence="3" id="KW-1185">Reference proteome</keyword>
<dbReference type="InterPro" id="IPR012337">
    <property type="entry name" value="RNaseH-like_sf"/>
</dbReference>
<gene>
    <name evidence="2" type="ORF">GL300_24605</name>
</gene>
<name>A0A844HR78_9RHOB</name>
<dbReference type="EMBL" id="WMIG01000033">
    <property type="protein sequence ID" value="MTH62370.1"/>
    <property type="molecule type" value="Genomic_DNA"/>
</dbReference>
<proteinExistence type="predicted"/>
<dbReference type="PANTHER" id="PTHR47515">
    <property type="entry name" value="LOW CALCIUM RESPONSE LOCUS PROTEIN T"/>
    <property type="match status" value="1"/>
</dbReference>
<sequence>MACIFSKCRKRRMQPPSPITSICGICPSASSLEPIPKRCAEHNIELHYIAPGKSKQNSFVESFDGRRLNEFLNKTLLRNLVNARDLIATRVAEYNATRPHSSPSHQTPAGFALLSTTAIARPVREMRVAVSRNGSNQIDCTHEHRLGSIAATFRCDPR</sequence>
<evidence type="ECO:0000313" key="3">
    <source>
        <dbReference type="Proteomes" id="UP000449846"/>
    </source>
</evidence>